<feature type="compositionally biased region" description="Pro residues" evidence="1">
    <location>
        <begin position="471"/>
        <end position="484"/>
    </location>
</feature>
<feature type="compositionally biased region" description="Low complexity" evidence="1">
    <location>
        <begin position="396"/>
        <end position="407"/>
    </location>
</feature>
<dbReference type="OrthoDB" id="69722at2"/>
<comment type="caution">
    <text evidence="2">The sequence shown here is derived from an EMBL/GenBank/DDBJ whole genome shotgun (WGS) entry which is preliminary data.</text>
</comment>
<name>A0A432MKV7_9BACT</name>
<feature type="region of interest" description="Disordered" evidence="1">
    <location>
        <begin position="322"/>
        <end position="484"/>
    </location>
</feature>
<organism evidence="2 3">
    <name type="scientific">Tautonia sociabilis</name>
    <dbReference type="NCBI Taxonomy" id="2080755"/>
    <lineage>
        <taxon>Bacteria</taxon>
        <taxon>Pseudomonadati</taxon>
        <taxon>Planctomycetota</taxon>
        <taxon>Planctomycetia</taxon>
        <taxon>Isosphaerales</taxon>
        <taxon>Isosphaeraceae</taxon>
        <taxon>Tautonia</taxon>
    </lineage>
</organism>
<feature type="compositionally biased region" description="Basic and acidic residues" evidence="1">
    <location>
        <begin position="1"/>
        <end position="14"/>
    </location>
</feature>
<reference evidence="2 3" key="1">
    <citation type="submission" date="2018-12" db="EMBL/GenBank/DDBJ databases">
        <authorList>
            <person name="Toschakov S.V."/>
        </authorList>
    </citation>
    <scope>NUCLEOTIDE SEQUENCE [LARGE SCALE GENOMIC DNA]</scope>
    <source>
        <strain evidence="2 3">GM2012</strain>
    </source>
</reference>
<keyword evidence="3" id="KW-1185">Reference proteome</keyword>
<gene>
    <name evidence="2" type="ORF">TsocGM_08850</name>
</gene>
<proteinExistence type="predicted"/>
<dbReference type="EMBL" id="RYZH01000014">
    <property type="protein sequence ID" value="RUL88042.1"/>
    <property type="molecule type" value="Genomic_DNA"/>
</dbReference>
<dbReference type="AlphaFoldDB" id="A0A432MKV7"/>
<dbReference type="Proteomes" id="UP000280296">
    <property type="component" value="Unassembled WGS sequence"/>
</dbReference>
<feature type="region of interest" description="Disordered" evidence="1">
    <location>
        <begin position="1"/>
        <end position="34"/>
    </location>
</feature>
<evidence type="ECO:0000313" key="2">
    <source>
        <dbReference type="EMBL" id="RUL88042.1"/>
    </source>
</evidence>
<evidence type="ECO:0000313" key="3">
    <source>
        <dbReference type="Proteomes" id="UP000280296"/>
    </source>
</evidence>
<sequence>MSDGISRKRIEANRRNAQRSTGPRTDEGKARSRANGLRHGMAAEVLVPEEDRIAYDQVIERWRREAGPDNVVEEHLIQRAAVMSVRLDRIERANQEAREAAAREAVGRWYRRKQAAARKMGQRLMLDPVNVIEELEATAFGCEWLIRHWRRLDSQIRLGSRWDGRDRAQAMAMLGLPGGPPDPEAGEEARMLWTLAASIGRGQPGVYGASALRPDPVVDEFAPPVDPDAARAALRAIIARQIERLRALRDASWREVEGPEREAVARLAAAADTSKEGQLRHRYESAADRACLAAIRLFLNLRDRRRRELLAIAREAAEIGETPRAPVGGGWWREVDSDPAPPGFVRIESEPTLPARSSIEPIPGCSPAASPAPKDLAPSESPALGTSPDRAGTSVASPESRSPGEGSSSREAEPSVAPGRPSPDEPRRTEPISTAGPFRMESRKVNPINRLGGERAAPRSGDGQRTGPRRSPLPPYRLRPVTPG</sequence>
<evidence type="ECO:0000256" key="1">
    <source>
        <dbReference type="SAM" id="MobiDB-lite"/>
    </source>
</evidence>
<reference evidence="2 3" key="2">
    <citation type="submission" date="2019-01" db="EMBL/GenBank/DDBJ databases">
        <title>Tautonia sociabilis, a novel thermotolerant planctomycete of Isosphaeraceae family, isolated from a 4000 m deep subterranean habitat.</title>
        <authorList>
            <person name="Kovaleva O.L."/>
            <person name="Elcheninov A.G."/>
            <person name="Van Heerden E."/>
            <person name="Toshchakov S.V."/>
            <person name="Novikov A."/>
            <person name="Bonch-Osmolovskaya E.A."/>
            <person name="Kublanov I.V."/>
        </authorList>
    </citation>
    <scope>NUCLEOTIDE SEQUENCE [LARGE SCALE GENOMIC DNA]</scope>
    <source>
        <strain evidence="2 3">GM2012</strain>
    </source>
</reference>
<dbReference type="RefSeq" id="WP_126724951.1">
    <property type="nucleotide sequence ID" value="NZ_RYZH01000014.1"/>
</dbReference>
<accession>A0A432MKV7</accession>
<protein>
    <submittedName>
        <fullName evidence="2">Uncharacterized protein</fullName>
    </submittedName>
</protein>